<dbReference type="EMBL" id="UFQT01003889">
    <property type="protein sequence ID" value="SSX35348.1"/>
    <property type="molecule type" value="Genomic_DNA"/>
</dbReference>
<reference evidence="1" key="1">
    <citation type="submission" date="2018-04" db="EMBL/GenBank/DDBJ databases">
        <authorList>
            <person name="Go L.Y."/>
            <person name="Mitchell J.A."/>
        </authorList>
    </citation>
    <scope>NUCLEOTIDE SEQUENCE</scope>
    <source>
        <tissue evidence="1">Whole organism</tissue>
    </source>
</reference>
<protein>
    <submittedName>
        <fullName evidence="1">CSON009675 protein</fullName>
    </submittedName>
</protein>
<organism evidence="1">
    <name type="scientific">Culicoides sonorensis</name>
    <name type="common">Biting midge</name>
    <dbReference type="NCBI Taxonomy" id="179676"/>
    <lineage>
        <taxon>Eukaryota</taxon>
        <taxon>Metazoa</taxon>
        <taxon>Ecdysozoa</taxon>
        <taxon>Arthropoda</taxon>
        <taxon>Hexapoda</taxon>
        <taxon>Insecta</taxon>
        <taxon>Pterygota</taxon>
        <taxon>Neoptera</taxon>
        <taxon>Endopterygota</taxon>
        <taxon>Diptera</taxon>
        <taxon>Nematocera</taxon>
        <taxon>Chironomoidea</taxon>
        <taxon>Ceratopogonidae</taxon>
        <taxon>Ceratopogoninae</taxon>
        <taxon>Culicoides</taxon>
        <taxon>Monoculicoides</taxon>
    </lineage>
</organism>
<accession>A0A336LHA6</accession>
<dbReference type="VEuPathDB" id="VectorBase:CSON009675"/>
<name>A0A336LHA6_CULSO</name>
<dbReference type="EMBL" id="UFQS01003889">
    <property type="protein sequence ID" value="SSX16015.1"/>
    <property type="molecule type" value="Genomic_DNA"/>
</dbReference>
<dbReference type="AlphaFoldDB" id="A0A336LHA6"/>
<proteinExistence type="predicted"/>
<evidence type="ECO:0000313" key="1">
    <source>
        <dbReference type="EMBL" id="SSX16015.1"/>
    </source>
</evidence>
<reference evidence="2" key="2">
    <citation type="submission" date="2018-07" db="EMBL/GenBank/DDBJ databases">
        <authorList>
            <person name="Quirk P.G."/>
            <person name="Krulwich T.A."/>
        </authorList>
    </citation>
    <scope>NUCLEOTIDE SEQUENCE</scope>
</reference>
<evidence type="ECO:0000313" key="2">
    <source>
        <dbReference type="EMBL" id="SSX35348.1"/>
    </source>
</evidence>
<gene>
    <name evidence="1" type="primary">CSON009675</name>
</gene>
<sequence>MYENGNNYDQEYMEQEEEWEREGLLDPAWEKQQKKVSQVKFYFCKRV</sequence>